<dbReference type="EMBL" id="LK022848">
    <property type="protein sequence ID" value="CDR17602.1"/>
    <property type="molecule type" value="Genomic_DNA"/>
</dbReference>
<protein>
    <submittedName>
        <fullName evidence="1">Uncharacterized protein</fullName>
    </submittedName>
</protein>
<sequence length="56" mass="6144">MDVIVMTEGDIPTGLAREHRYRGPVEEAPLAAHVDVDAFGGYHDPAVRAVREVWNG</sequence>
<dbReference type="EMBL" id="JAGGLR010000031">
    <property type="protein sequence ID" value="MBP2067558.1"/>
    <property type="molecule type" value="Genomic_DNA"/>
</dbReference>
<dbReference type="AlphaFoldDB" id="A0A061ACP1"/>
<organism evidence="1">
    <name type="scientific">Streptomyces iranensis</name>
    <dbReference type="NCBI Taxonomy" id="576784"/>
    <lineage>
        <taxon>Bacteria</taxon>
        <taxon>Bacillati</taxon>
        <taxon>Actinomycetota</taxon>
        <taxon>Actinomycetes</taxon>
        <taxon>Kitasatosporales</taxon>
        <taxon>Streptomycetaceae</taxon>
        <taxon>Streptomyces</taxon>
        <taxon>Streptomyces violaceusniger group</taxon>
    </lineage>
</organism>
<reference evidence="2 3" key="2">
    <citation type="submission" date="2021-03" db="EMBL/GenBank/DDBJ databases">
        <title>Genomic Encyclopedia of Type Strains, Phase IV (KMG-IV): sequencing the most valuable type-strain genomes for metagenomic binning, comparative biology and taxonomic classification.</title>
        <authorList>
            <person name="Goeker M."/>
        </authorList>
    </citation>
    <scope>NUCLEOTIDE SEQUENCE [LARGE SCALE GENOMIC DNA]</scope>
    <source>
        <strain evidence="2 3">DSM 41954</strain>
    </source>
</reference>
<evidence type="ECO:0000313" key="3">
    <source>
        <dbReference type="Proteomes" id="UP000756710"/>
    </source>
</evidence>
<dbReference type="Proteomes" id="UP000756710">
    <property type="component" value="Unassembled WGS sequence"/>
</dbReference>
<keyword evidence="3" id="KW-1185">Reference proteome</keyword>
<dbReference type="RefSeq" id="WP_020867429.1">
    <property type="nucleotide sequence ID" value="NZ_BAABDR010000023.1"/>
</dbReference>
<proteinExistence type="predicted"/>
<evidence type="ECO:0000313" key="1">
    <source>
        <dbReference type="EMBL" id="CDR17602.1"/>
    </source>
</evidence>
<reference evidence="1" key="1">
    <citation type="submission" date="2014-05" db="EMBL/GenBank/DDBJ databases">
        <authorList>
            <person name="Horn Fabian"/>
        </authorList>
    </citation>
    <scope>NUCLEOTIDE SEQUENCE</scope>
</reference>
<name>A0A061ACP1_9ACTN</name>
<gene>
    <name evidence="2" type="ORF">J2Z30_008624</name>
    <name evidence="1" type="ORF">SIRAN9584</name>
</gene>
<evidence type="ECO:0000313" key="2">
    <source>
        <dbReference type="EMBL" id="MBP2067558.1"/>
    </source>
</evidence>
<dbReference type="HOGENOM" id="CLU_3012373_0_0_11"/>
<accession>A0A061ACP1</accession>